<dbReference type="GO" id="GO:0046983">
    <property type="term" value="F:protein dimerization activity"/>
    <property type="evidence" value="ECO:0007669"/>
    <property type="project" value="InterPro"/>
</dbReference>
<dbReference type="GO" id="GO:0005634">
    <property type="term" value="C:nucleus"/>
    <property type="evidence" value="ECO:0007669"/>
    <property type="project" value="UniProtKB-SubCell"/>
</dbReference>
<evidence type="ECO:0000313" key="8">
    <source>
        <dbReference type="Proteomes" id="UP000521872"/>
    </source>
</evidence>
<evidence type="ECO:0000256" key="3">
    <source>
        <dbReference type="ARBA" id="ARBA00022771"/>
    </source>
</evidence>
<dbReference type="InterPro" id="IPR008906">
    <property type="entry name" value="HATC_C_dom"/>
</dbReference>
<dbReference type="InterPro" id="IPR012337">
    <property type="entry name" value="RNaseH-like_sf"/>
</dbReference>
<evidence type="ECO:0000256" key="5">
    <source>
        <dbReference type="ARBA" id="ARBA00023242"/>
    </source>
</evidence>
<accession>A0A8H4QHH0</accession>
<evidence type="ECO:0000313" key="7">
    <source>
        <dbReference type="EMBL" id="KAF4610855.1"/>
    </source>
</evidence>
<evidence type="ECO:0000256" key="4">
    <source>
        <dbReference type="ARBA" id="ARBA00022833"/>
    </source>
</evidence>
<gene>
    <name evidence="7" type="ORF">D9613_006637</name>
</gene>
<dbReference type="GO" id="GO:0008270">
    <property type="term" value="F:zinc ion binding"/>
    <property type="evidence" value="ECO:0007669"/>
    <property type="project" value="UniProtKB-KW"/>
</dbReference>
<evidence type="ECO:0000256" key="1">
    <source>
        <dbReference type="ARBA" id="ARBA00004123"/>
    </source>
</evidence>
<dbReference type="PANTHER" id="PTHR46481">
    <property type="entry name" value="ZINC FINGER BED DOMAIN-CONTAINING PROTEIN 4"/>
    <property type="match status" value="1"/>
</dbReference>
<keyword evidence="5" id="KW-0539">Nucleus</keyword>
<organism evidence="7 8">
    <name type="scientific">Agrocybe pediades</name>
    <dbReference type="NCBI Taxonomy" id="84607"/>
    <lineage>
        <taxon>Eukaryota</taxon>
        <taxon>Fungi</taxon>
        <taxon>Dikarya</taxon>
        <taxon>Basidiomycota</taxon>
        <taxon>Agaricomycotina</taxon>
        <taxon>Agaricomycetes</taxon>
        <taxon>Agaricomycetidae</taxon>
        <taxon>Agaricales</taxon>
        <taxon>Agaricineae</taxon>
        <taxon>Strophariaceae</taxon>
        <taxon>Agrocybe</taxon>
    </lineage>
</organism>
<reference evidence="7 8" key="1">
    <citation type="submission" date="2019-12" db="EMBL/GenBank/DDBJ databases">
        <authorList>
            <person name="Floudas D."/>
            <person name="Bentzer J."/>
            <person name="Ahren D."/>
            <person name="Johansson T."/>
            <person name="Persson P."/>
            <person name="Tunlid A."/>
        </authorList>
    </citation>
    <scope>NUCLEOTIDE SEQUENCE [LARGE SCALE GENOMIC DNA]</scope>
    <source>
        <strain evidence="7 8">CBS 102.39</strain>
    </source>
</reference>
<name>A0A8H4QHH0_9AGAR</name>
<dbReference type="EMBL" id="JAACJL010000058">
    <property type="protein sequence ID" value="KAF4610855.1"/>
    <property type="molecule type" value="Genomic_DNA"/>
</dbReference>
<dbReference type="SUPFAM" id="SSF53098">
    <property type="entry name" value="Ribonuclease H-like"/>
    <property type="match status" value="1"/>
</dbReference>
<protein>
    <recommendedName>
        <fullName evidence="6">HAT C-terminal dimerisation domain-containing protein</fullName>
    </recommendedName>
</protein>
<dbReference type="Pfam" id="PF05699">
    <property type="entry name" value="Dimer_Tnp_hAT"/>
    <property type="match status" value="1"/>
</dbReference>
<dbReference type="Proteomes" id="UP000521872">
    <property type="component" value="Unassembled WGS sequence"/>
</dbReference>
<evidence type="ECO:0000256" key="2">
    <source>
        <dbReference type="ARBA" id="ARBA00022723"/>
    </source>
</evidence>
<keyword evidence="8" id="KW-1185">Reference proteome</keyword>
<keyword evidence="4" id="KW-0862">Zinc</keyword>
<proteinExistence type="predicted"/>
<keyword evidence="2" id="KW-0479">Metal-binding</keyword>
<keyword evidence="3" id="KW-0863">Zinc-finger</keyword>
<dbReference type="PANTHER" id="PTHR46481:SF10">
    <property type="entry name" value="ZINC FINGER BED DOMAIN-CONTAINING PROTEIN 39"/>
    <property type="match status" value="1"/>
</dbReference>
<feature type="domain" description="HAT C-terminal dimerisation" evidence="6">
    <location>
        <begin position="464"/>
        <end position="542"/>
    </location>
</feature>
<comment type="caution">
    <text evidence="7">The sequence shown here is derived from an EMBL/GenBank/DDBJ whole genome shotgun (WGS) entry which is preliminary data.</text>
</comment>
<comment type="subcellular location">
    <subcellularLocation>
        <location evidence="1">Nucleus</location>
    </subcellularLocation>
</comment>
<sequence>MSTINKCTIGRSYIQAYPGKLHICADGWTSPNVVAFIGTTVHCILDGKIVSAILDFIKATKAHTGVYLAARIAECLREYKIQDKIMGFTADNAANNDTLVRELSVIVPSFPGKKTRVRCFAHILNLIVKAILSPFSRKTSIGRSSDSEIDTELDMIEEEMNAGSGMGDEEVELDDDDEIAADVQMSDNADVESIDEEADLDGRLDPLSSQDINVGRLSIAKLRTLATKIVNSPTIKEDLQDCCRKVGIPVGMMVRDVSTRWNSTADLIQRALELEEALKVLVVKTEFNKPRGVRLARFRLSAEEWSLLRNLSPLLEVFSLATKRISQSRIPLLHEVIPIFDKITEALDDFIDDVERPACVRHAALRELLMLNKYYALTDDSVVYRIAMILHPRHKMMYFTKAKWEQSWIDTAGRIIREEWTENYKPKDKPVNTAQDGSLTRTSSFARKYFDSLNDDIASTADALEEWLASPVVNTALDPVDYWTQMDRARNPLARMALDYLSIPASSTDVERSFSRGGLTISKLRHSLSDDSARAACVMGSWASLDDAIPKDRILASFKAKRQRSKKKARTDNSSIVIVDD</sequence>
<dbReference type="AlphaFoldDB" id="A0A8H4QHH0"/>
<evidence type="ECO:0000259" key="6">
    <source>
        <dbReference type="Pfam" id="PF05699"/>
    </source>
</evidence>
<dbReference type="InterPro" id="IPR052035">
    <property type="entry name" value="ZnF_BED_domain_contain"/>
</dbReference>